<dbReference type="InterPro" id="IPR056111">
    <property type="entry name" value="DUF7694"/>
</dbReference>
<reference evidence="3 4" key="1">
    <citation type="submission" date="2020-06" db="EMBL/GenBank/DDBJ databases">
        <authorList>
            <person name="Reeves M.E."/>
            <person name="Acevedo M.A."/>
            <person name="Bass K.M."/>
            <person name="Chau E.N."/>
            <person name="Ching B.P."/>
            <person name="Enriquez E.M."/>
            <person name="Evans S.M."/>
            <person name="Lin H.X."/>
            <person name="Mamora K.A."/>
            <person name="Pang C.A."/>
            <person name="Ponce U."/>
            <person name="Santos M.J."/>
            <person name="Tafoya C."/>
            <person name="Vaca M.C."/>
            <person name="Van Iderstein W.P."/>
            <person name="Velasco L.A."/>
            <person name="Williams V.E."/>
            <person name="Yonemoto G.T."/>
            <person name="Yonemoto T.K."/>
            <person name="Choi J.D."/>
            <person name="Dean N."/>
            <person name="Diaz A."/>
            <person name="Garlena R.A."/>
            <person name="Russell D.A."/>
            <person name="Pope W.H."/>
            <person name="Jacobs-Sera D."/>
            <person name="Hatfull G.F."/>
        </authorList>
    </citation>
    <scope>NUCLEOTIDE SEQUENCE [LARGE SCALE GENOMIC DNA]</scope>
</reference>
<feature type="region of interest" description="Disordered" evidence="1">
    <location>
        <begin position="1"/>
        <end position="25"/>
    </location>
</feature>
<sequence>MPSSVPPGRLRREMGRDHWGPPMERGPDGWIMQNYNGKASVIVSVARWEDGHEWVHASIARADRMPDYLDLTMLHRAAFGDGFAYQCFVPPADHVNIHQQALHLWGRLDGTNVLPDFGANGSI</sequence>
<dbReference type="GeneID" id="80005288"/>
<feature type="compositionally biased region" description="Basic and acidic residues" evidence="1">
    <location>
        <begin position="10"/>
        <end position="19"/>
    </location>
</feature>
<accession>A0A7G9A0X7</accession>
<keyword evidence="4" id="KW-1185">Reference proteome</keyword>
<proteinExistence type="predicted"/>
<evidence type="ECO:0000256" key="1">
    <source>
        <dbReference type="SAM" id="MobiDB-lite"/>
    </source>
</evidence>
<feature type="domain" description="DUF7694" evidence="2">
    <location>
        <begin position="48"/>
        <end position="107"/>
    </location>
</feature>
<gene>
    <name evidence="3" type="primary">56</name>
    <name evidence="3" type="ORF">SEA_CLEARASMUD_56</name>
</gene>
<protein>
    <recommendedName>
        <fullName evidence="2">DUF7694 domain-containing protein</fullName>
    </recommendedName>
</protein>
<dbReference type="Pfam" id="PF24746">
    <property type="entry name" value="DUF7694"/>
    <property type="match status" value="1"/>
</dbReference>
<evidence type="ECO:0000313" key="3">
    <source>
        <dbReference type="EMBL" id="QNL30266.1"/>
    </source>
</evidence>
<evidence type="ECO:0000313" key="4">
    <source>
        <dbReference type="Proteomes" id="UP000516171"/>
    </source>
</evidence>
<dbReference type="EMBL" id="MT657336">
    <property type="protein sequence ID" value="QNL30266.1"/>
    <property type="molecule type" value="Genomic_DNA"/>
</dbReference>
<organism evidence="3 4">
    <name type="scientific">Microbacterium phage ClearAsMud</name>
    <dbReference type="NCBI Taxonomy" id="2743404"/>
    <lineage>
        <taxon>Viruses</taxon>
        <taxon>Duplodnaviria</taxon>
        <taxon>Heunggongvirae</taxon>
        <taxon>Uroviricota</taxon>
        <taxon>Caudoviricetes</taxon>
        <taxon>Hodgkinviridae</taxon>
        <taxon>Quhwahvirus</taxon>
        <taxon>Quhwahvirus clearasmud</taxon>
    </lineage>
</organism>
<dbReference type="KEGG" id="vg:80005288"/>
<dbReference type="Proteomes" id="UP000516171">
    <property type="component" value="Segment"/>
</dbReference>
<name>A0A7G9A0X7_9CAUD</name>
<dbReference type="RefSeq" id="YP_010751618.1">
    <property type="nucleotide sequence ID" value="NC_073371.1"/>
</dbReference>
<evidence type="ECO:0000259" key="2">
    <source>
        <dbReference type="Pfam" id="PF24746"/>
    </source>
</evidence>